<dbReference type="Proteomes" id="UP000789396">
    <property type="component" value="Unassembled WGS sequence"/>
</dbReference>
<reference evidence="1" key="1">
    <citation type="submission" date="2021-06" db="EMBL/GenBank/DDBJ databases">
        <authorList>
            <person name="Kallberg Y."/>
            <person name="Tangrot J."/>
            <person name="Rosling A."/>
        </authorList>
    </citation>
    <scope>NUCLEOTIDE SEQUENCE</scope>
    <source>
        <strain evidence="1">IN212</strain>
    </source>
</reference>
<name>A0A9N9KCQ3_9GLOM</name>
<comment type="caution">
    <text evidence="1">The sequence shown here is derived from an EMBL/GenBank/DDBJ whole genome shotgun (WGS) entry which is preliminary data.</text>
</comment>
<feature type="non-terminal residue" evidence="1">
    <location>
        <position position="48"/>
    </location>
</feature>
<organism evidence="1 2">
    <name type="scientific">Racocetra fulgida</name>
    <dbReference type="NCBI Taxonomy" id="60492"/>
    <lineage>
        <taxon>Eukaryota</taxon>
        <taxon>Fungi</taxon>
        <taxon>Fungi incertae sedis</taxon>
        <taxon>Mucoromycota</taxon>
        <taxon>Glomeromycotina</taxon>
        <taxon>Glomeromycetes</taxon>
        <taxon>Diversisporales</taxon>
        <taxon>Gigasporaceae</taxon>
        <taxon>Racocetra</taxon>
    </lineage>
</organism>
<dbReference type="EMBL" id="CAJVPZ010100813">
    <property type="protein sequence ID" value="CAG8821593.1"/>
    <property type="molecule type" value="Genomic_DNA"/>
</dbReference>
<proteinExistence type="predicted"/>
<evidence type="ECO:0000313" key="2">
    <source>
        <dbReference type="Proteomes" id="UP000789396"/>
    </source>
</evidence>
<keyword evidence="2" id="KW-1185">Reference proteome</keyword>
<sequence length="48" mass="5405">MQDITNNDNNNSQDSDTSAFTINALSSKSIQFSHFIRKQDISQNTLTL</sequence>
<dbReference type="AlphaFoldDB" id="A0A9N9KCQ3"/>
<accession>A0A9N9KCQ3</accession>
<gene>
    <name evidence="1" type="ORF">RFULGI_LOCUS19697</name>
</gene>
<evidence type="ECO:0000313" key="1">
    <source>
        <dbReference type="EMBL" id="CAG8821593.1"/>
    </source>
</evidence>
<protein>
    <submittedName>
        <fullName evidence="1">19136_t:CDS:1</fullName>
    </submittedName>
</protein>